<dbReference type="AlphaFoldDB" id="A0A438AQD9"/>
<organism evidence="2 3">
    <name type="scientific">Rhodococcus spongiicola</name>
    <dbReference type="NCBI Taxonomy" id="2487352"/>
    <lineage>
        <taxon>Bacteria</taxon>
        <taxon>Bacillati</taxon>
        <taxon>Actinomycetota</taxon>
        <taxon>Actinomycetes</taxon>
        <taxon>Mycobacteriales</taxon>
        <taxon>Nocardiaceae</taxon>
        <taxon>Rhodococcus</taxon>
    </lineage>
</organism>
<reference evidence="2 3" key="1">
    <citation type="submission" date="2018-11" db="EMBL/GenBank/DDBJ databases">
        <title>Rhodococcus spongicola sp. nov. and Rhodococcus xishaensis sp. nov. from marine sponges.</title>
        <authorList>
            <person name="Li L."/>
            <person name="Lin H.W."/>
        </authorList>
    </citation>
    <scope>NUCLEOTIDE SEQUENCE [LARGE SCALE GENOMIC DNA]</scope>
    <source>
        <strain evidence="2 3">LHW50502</strain>
    </source>
</reference>
<dbReference type="Proteomes" id="UP000284333">
    <property type="component" value="Unassembled WGS sequence"/>
</dbReference>
<keyword evidence="1" id="KW-0812">Transmembrane</keyword>
<protein>
    <submittedName>
        <fullName evidence="2">Uncharacterized protein</fullName>
    </submittedName>
</protein>
<sequence>MPAVTQIAAVASVPLLFLNPFIAVPLAVFSMVLTVDRDVVVVGAITLVTAVILGLSLFSATGTVTPGEVLPAEPLPGQLP</sequence>
<dbReference type="EMBL" id="RKLN01000006">
    <property type="protein sequence ID" value="RVW00875.1"/>
    <property type="molecule type" value="Genomic_DNA"/>
</dbReference>
<gene>
    <name evidence="2" type="ORF">EF834_15910</name>
</gene>
<keyword evidence="1" id="KW-0472">Membrane</keyword>
<evidence type="ECO:0000256" key="1">
    <source>
        <dbReference type="SAM" id="Phobius"/>
    </source>
</evidence>
<comment type="caution">
    <text evidence="2">The sequence shown here is derived from an EMBL/GenBank/DDBJ whole genome shotgun (WGS) entry which is preliminary data.</text>
</comment>
<feature type="transmembrane region" description="Helical" evidence="1">
    <location>
        <begin position="39"/>
        <end position="58"/>
    </location>
</feature>
<name>A0A438AQD9_9NOCA</name>
<accession>A0A438AQD9</accession>
<evidence type="ECO:0000313" key="2">
    <source>
        <dbReference type="EMBL" id="RVW00875.1"/>
    </source>
</evidence>
<keyword evidence="1" id="KW-1133">Transmembrane helix</keyword>
<proteinExistence type="predicted"/>
<keyword evidence="3" id="KW-1185">Reference proteome</keyword>
<evidence type="ECO:0000313" key="3">
    <source>
        <dbReference type="Proteomes" id="UP000284333"/>
    </source>
</evidence>